<evidence type="ECO:0008006" key="4">
    <source>
        <dbReference type="Google" id="ProtNLM"/>
    </source>
</evidence>
<protein>
    <recommendedName>
        <fullName evidence="4">Peptidase C-terminal archaeal/bacterial domain-containing protein</fullName>
    </recommendedName>
</protein>
<dbReference type="AlphaFoldDB" id="A0A948WCC7"/>
<name>A0A948WCC7_UNCEI</name>
<comment type="caution">
    <text evidence="2">The sequence shown here is derived from an EMBL/GenBank/DDBJ whole genome shotgun (WGS) entry which is preliminary data.</text>
</comment>
<sequence>MKARPPVLLLIFVSLLLISPHRSCPQSNPVDAGQPLTRSDMILNADEYARVHWTLREINLTGTNCGGGFLSEYETGPRIGMAYKYGGWDRVPDFLKMLDEGYGAGTGAGARVYEHYSQDCVTGISCTGLVSRAWNLKSKYTLNYEDPRIPRKFQEIASEIPDVDLREGRTALLRKGDALINKSHIILFIYETKDKQPKVIDSTRSGVHFHKTTWGRLAKEGYRAIRYHHIVEVGDPAGTATNPVEISSEDFPLRFSGNTRDFVSMEFDSYDINPARVEQGPESIFKLKMDQPGVVVMNVTDFKSEDIDNNIYLLDSLNKDENLMATHCINSGDITLSSPLNSGIYYIVVDSGPDLPGEFVLTIDYR</sequence>
<proteinExistence type="predicted"/>
<accession>A0A948WCC7</accession>
<evidence type="ECO:0000313" key="2">
    <source>
        <dbReference type="EMBL" id="MBU2690803.1"/>
    </source>
</evidence>
<feature type="signal peptide" evidence="1">
    <location>
        <begin position="1"/>
        <end position="23"/>
    </location>
</feature>
<evidence type="ECO:0000313" key="3">
    <source>
        <dbReference type="Proteomes" id="UP000777784"/>
    </source>
</evidence>
<evidence type="ECO:0000256" key="1">
    <source>
        <dbReference type="SAM" id="SignalP"/>
    </source>
</evidence>
<feature type="chain" id="PRO_5037714962" description="Peptidase C-terminal archaeal/bacterial domain-containing protein" evidence="1">
    <location>
        <begin position="24"/>
        <end position="366"/>
    </location>
</feature>
<keyword evidence="1" id="KW-0732">Signal</keyword>
<reference evidence="2" key="1">
    <citation type="submission" date="2021-05" db="EMBL/GenBank/DDBJ databases">
        <title>Energy efficiency and biological interactions define the core microbiome of deep oligotrophic groundwater.</title>
        <authorList>
            <person name="Mehrshad M."/>
            <person name="Lopez-Fernandez M."/>
            <person name="Bell E."/>
            <person name="Bernier-Latmani R."/>
            <person name="Bertilsson S."/>
            <person name="Dopson M."/>
        </authorList>
    </citation>
    <scope>NUCLEOTIDE SEQUENCE</scope>
    <source>
        <strain evidence="2">Modern_marine.mb.64</strain>
    </source>
</reference>
<gene>
    <name evidence="2" type="ORF">KJ970_07720</name>
</gene>
<organism evidence="2 3">
    <name type="scientific">Eiseniibacteriota bacterium</name>
    <dbReference type="NCBI Taxonomy" id="2212470"/>
    <lineage>
        <taxon>Bacteria</taxon>
        <taxon>Candidatus Eiseniibacteriota</taxon>
    </lineage>
</organism>
<dbReference type="Proteomes" id="UP000777784">
    <property type="component" value="Unassembled WGS sequence"/>
</dbReference>
<dbReference type="EMBL" id="JAHJDP010000037">
    <property type="protein sequence ID" value="MBU2690803.1"/>
    <property type="molecule type" value="Genomic_DNA"/>
</dbReference>